<reference evidence="1 2" key="1">
    <citation type="submission" date="2020-05" db="EMBL/GenBank/DDBJ databases">
        <title>Complete genome sequence of Deefgea sp. D17.</title>
        <authorList>
            <person name="Bae J.-W."/>
            <person name="Han J.E."/>
        </authorList>
    </citation>
    <scope>NUCLEOTIDE SEQUENCE [LARGE SCALE GENOMIC DNA]</scope>
    <source>
        <strain evidence="1 2">D17</strain>
    </source>
</reference>
<keyword evidence="2" id="KW-1185">Reference proteome</keyword>
<keyword evidence="1" id="KW-0503">Monooxygenase</keyword>
<dbReference type="EMBL" id="CP054143">
    <property type="protein sequence ID" value="QKJ68224.1"/>
    <property type="molecule type" value="Genomic_DNA"/>
</dbReference>
<name>A0A6M8SVP5_9NEIS</name>
<keyword evidence="1" id="KW-0560">Oxidoreductase</keyword>
<gene>
    <name evidence="1" type="ORF">HQN60_14395</name>
</gene>
<dbReference type="KEGG" id="dee:HQN60_14395"/>
<dbReference type="Gene3D" id="3.30.70.100">
    <property type="match status" value="1"/>
</dbReference>
<evidence type="ECO:0000313" key="1">
    <source>
        <dbReference type="EMBL" id="QKJ68224.1"/>
    </source>
</evidence>
<organism evidence="1 2">
    <name type="scientific">Deefgea piscis</name>
    <dbReference type="NCBI Taxonomy" id="2739061"/>
    <lineage>
        <taxon>Bacteria</taxon>
        <taxon>Pseudomonadati</taxon>
        <taxon>Pseudomonadota</taxon>
        <taxon>Betaproteobacteria</taxon>
        <taxon>Neisseriales</taxon>
        <taxon>Chitinibacteraceae</taxon>
        <taxon>Deefgea</taxon>
    </lineage>
</organism>
<protein>
    <submittedName>
        <fullName evidence="1">Antibiotic biosynthesis monooxygenase</fullName>
    </submittedName>
</protein>
<dbReference type="SUPFAM" id="SSF54909">
    <property type="entry name" value="Dimeric alpha+beta barrel"/>
    <property type="match status" value="1"/>
</dbReference>
<sequence length="108" mass="12303">MYSATFIFDTKQFDAEFHQLDQQIAQAAKETEGYLGEEAWQNVASGRLCNVYYWQSEAGLKALMQHPAHLEAKQRYAQWLSGYQVIIAQVVRSYGDSLINHPCAVNQS</sequence>
<dbReference type="Proteomes" id="UP000504844">
    <property type="component" value="Chromosome"/>
</dbReference>
<evidence type="ECO:0000313" key="2">
    <source>
        <dbReference type="Proteomes" id="UP000504844"/>
    </source>
</evidence>
<dbReference type="GO" id="GO:0004497">
    <property type="term" value="F:monooxygenase activity"/>
    <property type="evidence" value="ECO:0007669"/>
    <property type="project" value="UniProtKB-KW"/>
</dbReference>
<dbReference type="AlphaFoldDB" id="A0A6M8SVP5"/>
<dbReference type="InterPro" id="IPR011008">
    <property type="entry name" value="Dimeric_a/b-barrel"/>
</dbReference>
<accession>A0A6M8SVP5</accession>
<proteinExistence type="predicted"/>